<evidence type="ECO:0000313" key="1">
    <source>
        <dbReference type="EMBL" id="CRK91534.1"/>
    </source>
</evidence>
<accession>A0A1J1HYC3</accession>
<protein>
    <submittedName>
        <fullName evidence="1">CLUMA_CG005193, isoform A</fullName>
    </submittedName>
</protein>
<gene>
    <name evidence="1" type="ORF">CLUMA_CG005193</name>
</gene>
<dbReference type="EMBL" id="CVRI01000021">
    <property type="protein sequence ID" value="CRK91534.1"/>
    <property type="molecule type" value="Genomic_DNA"/>
</dbReference>
<dbReference type="Proteomes" id="UP000183832">
    <property type="component" value="Unassembled WGS sequence"/>
</dbReference>
<sequence length="59" mass="6934">MKRTKNGERKKENFLRDVGKVLEDFVAIWLLIIWKVCHSWLENFGQSLKALKCDANNAQ</sequence>
<reference evidence="1 2" key="1">
    <citation type="submission" date="2015-04" db="EMBL/GenBank/DDBJ databases">
        <authorList>
            <person name="Syromyatnikov M.Y."/>
            <person name="Popov V.N."/>
        </authorList>
    </citation>
    <scope>NUCLEOTIDE SEQUENCE [LARGE SCALE GENOMIC DNA]</scope>
</reference>
<keyword evidence="2" id="KW-1185">Reference proteome</keyword>
<organism evidence="1 2">
    <name type="scientific">Clunio marinus</name>
    <dbReference type="NCBI Taxonomy" id="568069"/>
    <lineage>
        <taxon>Eukaryota</taxon>
        <taxon>Metazoa</taxon>
        <taxon>Ecdysozoa</taxon>
        <taxon>Arthropoda</taxon>
        <taxon>Hexapoda</taxon>
        <taxon>Insecta</taxon>
        <taxon>Pterygota</taxon>
        <taxon>Neoptera</taxon>
        <taxon>Endopterygota</taxon>
        <taxon>Diptera</taxon>
        <taxon>Nematocera</taxon>
        <taxon>Chironomoidea</taxon>
        <taxon>Chironomidae</taxon>
        <taxon>Clunio</taxon>
    </lineage>
</organism>
<proteinExistence type="predicted"/>
<name>A0A1J1HYC3_9DIPT</name>
<dbReference type="AlphaFoldDB" id="A0A1J1HYC3"/>
<evidence type="ECO:0000313" key="2">
    <source>
        <dbReference type="Proteomes" id="UP000183832"/>
    </source>
</evidence>